<sequence length="193" mass="20558">MRSTNAFHPAVTGKEKAVSSLNKGVRKAEVTLKWDPSPLGEPPHDLDIVAATYSAQAPFGEPAYVVHFDSRSPDGTIILTRESKTGQGFGADEVMTLEFDRLAAEYGRVVLGVVIQQRNGRTVFGDVANASVRVLEGHQEIGQHDFTAVAGATAAKVGEFVRGQSGDWAFNDALVGFDADPQTFVTVMGAPTP</sequence>
<accession>A0ABV3HP75</accession>
<dbReference type="Proteomes" id="UP001552521">
    <property type="component" value="Unassembled WGS sequence"/>
</dbReference>
<dbReference type="RefSeq" id="WP_364589280.1">
    <property type="nucleotide sequence ID" value="NZ_JBFAQK010000005.1"/>
</dbReference>
<keyword evidence="4" id="KW-1185">Reference proteome</keyword>
<dbReference type="Pfam" id="PF02342">
    <property type="entry name" value="TerD"/>
    <property type="match status" value="1"/>
</dbReference>
<evidence type="ECO:0000313" key="3">
    <source>
        <dbReference type="EMBL" id="MEV4680374.1"/>
    </source>
</evidence>
<dbReference type="CDD" id="cd06974">
    <property type="entry name" value="TerD_like"/>
    <property type="match status" value="1"/>
</dbReference>
<organism evidence="3 4">
    <name type="scientific">Streptomyces kurssanovii</name>
    <dbReference type="NCBI Taxonomy" id="67312"/>
    <lineage>
        <taxon>Bacteria</taxon>
        <taxon>Bacillati</taxon>
        <taxon>Actinomycetota</taxon>
        <taxon>Actinomycetes</taxon>
        <taxon>Kitasatosporales</taxon>
        <taxon>Streptomycetaceae</taxon>
        <taxon>Streptomyces</taxon>
    </lineage>
</organism>
<evidence type="ECO:0000259" key="2">
    <source>
        <dbReference type="Pfam" id="PF02342"/>
    </source>
</evidence>
<dbReference type="InterPro" id="IPR051324">
    <property type="entry name" value="Stress/Tellurium_Resist"/>
</dbReference>
<dbReference type="PANTHER" id="PTHR32097">
    <property type="entry name" value="CAMP-BINDING PROTEIN 1-RELATED"/>
    <property type="match status" value="1"/>
</dbReference>
<protein>
    <submittedName>
        <fullName evidence="3">TerD family protein</fullName>
    </submittedName>
</protein>
<evidence type="ECO:0000313" key="4">
    <source>
        <dbReference type="Proteomes" id="UP001552521"/>
    </source>
</evidence>
<dbReference type="EMBL" id="JBFAQK010000005">
    <property type="protein sequence ID" value="MEV4680374.1"/>
    <property type="molecule type" value="Genomic_DNA"/>
</dbReference>
<name>A0ABV3HP75_9ACTN</name>
<dbReference type="Gene3D" id="2.60.60.30">
    <property type="entry name" value="sav2460 like domains"/>
    <property type="match status" value="1"/>
</dbReference>
<feature type="domain" description="TerD" evidence="2">
    <location>
        <begin position="13"/>
        <end position="178"/>
    </location>
</feature>
<dbReference type="PANTHER" id="PTHR32097:SF4">
    <property type="entry name" value="GENERAL STRESS PROTEIN 16U"/>
    <property type="match status" value="1"/>
</dbReference>
<reference evidence="3 4" key="1">
    <citation type="submission" date="2024-06" db="EMBL/GenBank/DDBJ databases">
        <title>The Natural Products Discovery Center: Release of the First 8490 Sequenced Strains for Exploring Actinobacteria Biosynthetic Diversity.</title>
        <authorList>
            <person name="Kalkreuter E."/>
            <person name="Kautsar S.A."/>
            <person name="Yang D."/>
            <person name="Bader C.D."/>
            <person name="Teijaro C.N."/>
            <person name="Fluegel L."/>
            <person name="Davis C.M."/>
            <person name="Simpson J.R."/>
            <person name="Lauterbach L."/>
            <person name="Steele A.D."/>
            <person name="Gui C."/>
            <person name="Meng S."/>
            <person name="Li G."/>
            <person name="Viehrig K."/>
            <person name="Ye F."/>
            <person name="Su P."/>
            <person name="Kiefer A.F."/>
            <person name="Nichols A."/>
            <person name="Cepeda A.J."/>
            <person name="Yan W."/>
            <person name="Fan B."/>
            <person name="Jiang Y."/>
            <person name="Adhikari A."/>
            <person name="Zheng C.-J."/>
            <person name="Schuster L."/>
            <person name="Cowan T.M."/>
            <person name="Smanski M.J."/>
            <person name="Chevrette M.G."/>
            <person name="De Carvalho L.P.S."/>
            <person name="Shen B."/>
        </authorList>
    </citation>
    <scope>NUCLEOTIDE SEQUENCE [LARGE SCALE GENOMIC DNA]</scope>
    <source>
        <strain evidence="3 4">NPDC049344</strain>
    </source>
</reference>
<comment type="caution">
    <text evidence="3">The sequence shown here is derived from an EMBL/GenBank/DDBJ whole genome shotgun (WGS) entry which is preliminary data.</text>
</comment>
<gene>
    <name evidence="3" type="ORF">AB0K36_06240</name>
</gene>
<comment type="similarity">
    <text evidence="1">Belongs to the CAPAB/TerDEXZ family.</text>
</comment>
<evidence type="ECO:0000256" key="1">
    <source>
        <dbReference type="ARBA" id="ARBA00008775"/>
    </source>
</evidence>
<proteinExistence type="inferred from homology"/>
<dbReference type="InterPro" id="IPR003325">
    <property type="entry name" value="TerD"/>
</dbReference>